<evidence type="ECO:0000313" key="2">
    <source>
        <dbReference type="Proteomes" id="UP001224139"/>
    </source>
</evidence>
<dbReference type="Proteomes" id="UP001224139">
    <property type="component" value="Unassembled WGS sequence"/>
</dbReference>
<organism evidence="1 2">
    <name type="scientific">Bacillus hominis</name>
    <dbReference type="NCBI Taxonomy" id="2817478"/>
    <lineage>
        <taxon>Bacteria</taxon>
        <taxon>Bacillati</taxon>
        <taxon>Bacillota</taxon>
        <taxon>Bacilli</taxon>
        <taxon>Bacillales</taxon>
        <taxon>Bacillaceae</taxon>
        <taxon>Bacillus</taxon>
        <taxon>Bacillus cereus group</taxon>
    </lineage>
</organism>
<keyword evidence="2" id="KW-1185">Reference proteome</keyword>
<reference evidence="1 2" key="1">
    <citation type="submission" date="2023-06" db="EMBL/GenBank/DDBJ databases">
        <title>Comparative genomics of Bacillaceae isolates and their secondary metabolite potential.</title>
        <authorList>
            <person name="Song L."/>
            <person name="Nielsen L.J."/>
            <person name="Mohite O."/>
            <person name="Xu X."/>
            <person name="Weber T."/>
            <person name="Kovacs A.T."/>
        </authorList>
    </citation>
    <scope>NUCLEOTIDE SEQUENCE [LARGE SCALE GENOMIC DNA]</scope>
    <source>
        <strain evidence="1 2">DX2.1</strain>
    </source>
</reference>
<dbReference type="RefSeq" id="WP_289361269.1">
    <property type="nucleotide sequence ID" value="NZ_JAUCFG010000004.1"/>
</dbReference>
<name>A0ABT7RG22_9BACI</name>
<gene>
    <name evidence="1" type="ORF">QUG02_28080</name>
</gene>
<protein>
    <submittedName>
        <fullName evidence="1">Uncharacterized protein</fullName>
    </submittedName>
</protein>
<comment type="caution">
    <text evidence="1">The sequence shown here is derived from an EMBL/GenBank/DDBJ whole genome shotgun (WGS) entry which is preliminary data.</text>
</comment>
<dbReference type="EMBL" id="JAUCFG010000004">
    <property type="protein sequence ID" value="MDM5441867.1"/>
    <property type="molecule type" value="Genomic_DNA"/>
</dbReference>
<evidence type="ECO:0000313" key="1">
    <source>
        <dbReference type="EMBL" id="MDM5441867.1"/>
    </source>
</evidence>
<sequence length="73" mass="7942">MGKNTCVPVDVVAVKQEDKSIEGTIILESMETEASSDLHKEELLFIGVSKLDGYDGEGKPSNSNVIPSWQPCF</sequence>
<proteinExistence type="predicted"/>
<accession>A0ABT7RG22</accession>